<dbReference type="Proteomes" id="UP000248057">
    <property type="component" value="Unassembled WGS sequence"/>
</dbReference>
<dbReference type="RefSeq" id="WP_110326744.1">
    <property type="nucleotide sequence ID" value="NZ_QJKD01000031.1"/>
</dbReference>
<gene>
    <name evidence="1" type="ORF">DFR60_13124</name>
</gene>
<dbReference type="EMBL" id="QJKD01000031">
    <property type="protein sequence ID" value="PXX43508.1"/>
    <property type="molecule type" value="Genomic_DNA"/>
</dbReference>
<protein>
    <submittedName>
        <fullName evidence="1">Uncharacterized protein</fullName>
    </submittedName>
</protein>
<dbReference type="GeneID" id="86065052"/>
<evidence type="ECO:0000313" key="2">
    <source>
        <dbReference type="Proteomes" id="UP000248057"/>
    </source>
</evidence>
<evidence type="ECO:0000313" key="1">
    <source>
        <dbReference type="EMBL" id="PXX43508.1"/>
    </source>
</evidence>
<keyword evidence="2" id="KW-1185">Reference proteome</keyword>
<accession>A0A2V3XUN8</accession>
<proteinExistence type="predicted"/>
<dbReference type="AlphaFoldDB" id="A0A2V3XUN8"/>
<comment type="caution">
    <text evidence="1">The sequence shown here is derived from an EMBL/GenBank/DDBJ whole genome shotgun (WGS) entry which is preliminary data.</text>
</comment>
<sequence length="122" mass="14323">MFKLGVIEESVVNTENVLDKLRPFFFSQRIENVPGDQEPIWHTNEYHVPDEEIEEITSFLAAEVKATWYIHAFSNDKLIVVLKDKVFVVSLLKNETWNEMIEYGVKFAQVELQFLENIPLHI</sequence>
<reference evidence="1 2" key="1">
    <citation type="submission" date="2018-05" db="EMBL/GenBank/DDBJ databases">
        <title>Genomic Encyclopedia of Type Strains, Phase IV (KMG-IV): sequencing the most valuable type-strain genomes for metagenomic binning, comparative biology and taxonomic classification.</title>
        <authorList>
            <person name="Goeker M."/>
        </authorList>
    </citation>
    <scope>NUCLEOTIDE SEQUENCE [LARGE SCALE GENOMIC DNA]</scope>
    <source>
        <strain evidence="1 2">DSM 24995</strain>
    </source>
</reference>
<name>A0A2V3XUN8_9FIRM</name>
<organism evidence="1 2">
    <name type="scientific">Hungatella effluvii</name>
    <dbReference type="NCBI Taxonomy" id="1096246"/>
    <lineage>
        <taxon>Bacteria</taxon>
        <taxon>Bacillati</taxon>
        <taxon>Bacillota</taxon>
        <taxon>Clostridia</taxon>
        <taxon>Lachnospirales</taxon>
        <taxon>Lachnospiraceae</taxon>
        <taxon>Hungatella</taxon>
    </lineage>
</organism>